<name>A0AAE3P1L1_9BACT</name>
<organism evidence="2 3">
    <name type="scientific">Stygiobacter electus</name>
    <dbReference type="NCBI Taxonomy" id="3032292"/>
    <lineage>
        <taxon>Bacteria</taxon>
        <taxon>Pseudomonadati</taxon>
        <taxon>Ignavibacteriota</taxon>
        <taxon>Ignavibacteria</taxon>
        <taxon>Ignavibacteriales</taxon>
        <taxon>Melioribacteraceae</taxon>
        <taxon>Stygiobacter</taxon>
    </lineage>
</organism>
<gene>
    <name evidence="2" type="ORF">P0M35_04235</name>
</gene>
<dbReference type="Gene3D" id="3.40.50.1110">
    <property type="entry name" value="SGNH hydrolase"/>
    <property type="match status" value="1"/>
</dbReference>
<dbReference type="GO" id="GO:0004622">
    <property type="term" value="F:phosphatidylcholine lysophospholipase activity"/>
    <property type="evidence" value="ECO:0007669"/>
    <property type="project" value="TreeGrafter"/>
</dbReference>
<feature type="domain" description="SGNH hydrolase-type esterase" evidence="1">
    <location>
        <begin position="58"/>
        <end position="220"/>
    </location>
</feature>
<accession>A0AAE3P1L1</accession>
<dbReference type="InterPro" id="IPR036514">
    <property type="entry name" value="SGNH_hydro_sf"/>
</dbReference>
<proteinExistence type="predicted"/>
<dbReference type="PANTHER" id="PTHR30383:SF5">
    <property type="entry name" value="SGNH HYDROLASE-TYPE ESTERASE DOMAIN-CONTAINING PROTEIN"/>
    <property type="match status" value="1"/>
</dbReference>
<sequence length="234" mass="27047">MMNYKFLIIILLQILVVKLFAQTKPANDTLRYLKNPLYTRTLEMYDSYKTKQADVIMLGNSLTNGANWNELLGRTNVLEMGIPSDILSGYFARINYVFKFNPKVVFIMGGLNDIYNWTPVEEIFSIYIKLINKLREKNIIVVIQSTTYAGKNWGKDYGGTPEINAGRNREVDKLNKMLSQFAADNKLDFIDVNSKLSRNGFLRDELTWDGVHFKASAYKIWANEVDKVLKKYKL</sequence>
<dbReference type="Proteomes" id="UP001221302">
    <property type="component" value="Unassembled WGS sequence"/>
</dbReference>
<comment type="caution">
    <text evidence="2">The sequence shown here is derived from an EMBL/GenBank/DDBJ whole genome shotgun (WGS) entry which is preliminary data.</text>
</comment>
<evidence type="ECO:0000259" key="1">
    <source>
        <dbReference type="Pfam" id="PF13472"/>
    </source>
</evidence>
<dbReference type="EMBL" id="JARGDL010000003">
    <property type="protein sequence ID" value="MDF1611348.1"/>
    <property type="molecule type" value="Genomic_DNA"/>
</dbReference>
<dbReference type="PANTHER" id="PTHR30383">
    <property type="entry name" value="THIOESTERASE 1/PROTEASE 1/LYSOPHOSPHOLIPASE L1"/>
    <property type="match status" value="1"/>
</dbReference>
<dbReference type="InterPro" id="IPR013830">
    <property type="entry name" value="SGNH_hydro"/>
</dbReference>
<evidence type="ECO:0000313" key="3">
    <source>
        <dbReference type="Proteomes" id="UP001221302"/>
    </source>
</evidence>
<dbReference type="AlphaFoldDB" id="A0AAE3P1L1"/>
<protein>
    <submittedName>
        <fullName evidence="2">GDSL-type esterase/lipase family protein</fullName>
    </submittedName>
</protein>
<dbReference type="SUPFAM" id="SSF52266">
    <property type="entry name" value="SGNH hydrolase"/>
    <property type="match status" value="1"/>
</dbReference>
<dbReference type="RefSeq" id="WP_321535114.1">
    <property type="nucleotide sequence ID" value="NZ_JARGDL010000003.1"/>
</dbReference>
<keyword evidence="3" id="KW-1185">Reference proteome</keyword>
<dbReference type="Pfam" id="PF13472">
    <property type="entry name" value="Lipase_GDSL_2"/>
    <property type="match status" value="1"/>
</dbReference>
<evidence type="ECO:0000313" key="2">
    <source>
        <dbReference type="EMBL" id="MDF1611348.1"/>
    </source>
</evidence>
<dbReference type="InterPro" id="IPR051532">
    <property type="entry name" value="Ester_Hydrolysis_Enzymes"/>
</dbReference>
<reference evidence="2" key="1">
    <citation type="submission" date="2023-03" db="EMBL/GenBank/DDBJ databases">
        <title>Stygiobacter electus gen. nov., sp. nov., facultatively anaerobic thermotolerant bacterium of the class Ignavibacteria from a well of Yessentuki mineral water deposit.</title>
        <authorList>
            <person name="Podosokorskaya O.A."/>
            <person name="Elcheninov A.G."/>
            <person name="Petrova N.F."/>
            <person name="Zavarzina D.G."/>
            <person name="Kublanov I.V."/>
            <person name="Merkel A.Y."/>
        </authorList>
    </citation>
    <scope>NUCLEOTIDE SEQUENCE</scope>
    <source>
        <strain evidence="2">09-Me</strain>
    </source>
</reference>